<comment type="caution">
    <text evidence="1">The sequence shown here is derived from an EMBL/GenBank/DDBJ whole genome shotgun (WGS) entry which is preliminary data.</text>
</comment>
<evidence type="ECO:0000313" key="1">
    <source>
        <dbReference type="EMBL" id="MBM6661561.1"/>
    </source>
</evidence>
<dbReference type="RefSeq" id="WP_205109165.1">
    <property type="nucleotide sequence ID" value="NZ_JACJJL010000010.1"/>
</dbReference>
<name>A0A938WKM4_9BACT</name>
<sequence>MKIQVKKTIATAAWTLSDLCVSCADGSPLAVIMLEKPTDVADRDYLNTYGVLKSYVNKEAGSPFVLATAVNHADFQSEGLAYSTALSNFDGIDLDGDCSPSTLIDGNGEYGFNAMKAAVYAAQNAGTAVFGGTLCSTQGQAAAHLRQLIAPIIIPSDPKTLVTMVADFEADEQGGHYAMTNGNQGVVEKDPTGKSGNVLHVGTADDFCKYSYPKFHVRLKPGKTLADYGSIALDMFLIDGRGQWGSGMRVVINGTEMNCGKGPSAFGCMPNAWAREAINIPIISVAEGSTGDGRIAITDDLAKLSEFDLAIGSGSGEWHA</sequence>
<gene>
    <name evidence="1" type="ORF">H6B30_07315</name>
</gene>
<proteinExistence type="predicted"/>
<dbReference type="Proteomes" id="UP000764045">
    <property type="component" value="Unassembled WGS sequence"/>
</dbReference>
<dbReference type="AlphaFoldDB" id="A0A938WKM4"/>
<evidence type="ECO:0000313" key="2">
    <source>
        <dbReference type="Proteomes" id="UP000764045"/>
    </source>
</evidence>
<reference evidence="1 2" key="1">
    <citation type="journal article" date="2021" name="Sci. Rep.">
        <title>The distribution of antibiotic resistance genes in chicken gut microbiota commensals.</title>
        <authorList>
            <person name="Juricova H."/>
            <person name="Matiasovicova J."/>
            <person name="Kubasova T."/>
            <person name="Cejkova D."/>
            <person name="Rychlik I."/>
        </authorList>
    </citation>
    <scope>NUCLEOTIDE SEQUENCE [LARGE SCALE GENOMIC DNA]</scope>
    <source>
        <strain evidence="1 2">An819</strain>
    </source>
</reference>
<organism evidence="1 2">
    <name type="scientific">Marseilla massiliensis</name>
    <dbReference type="NCBI Taxonomy" id="1841864"/>
    <lineage>
        <taxon>Bacteria</taxon>
        <taxon>Pseudomonadati</taxon>
        <taxon>Bacteroidota</taxon>
        <taxon>Bacteroidia</taxon>
        <taxon>Bacteroidales</taxon>
        <taxon>Prevotellaceae</taxon>
        <taxon>Marseilla</taxon>
    </lineage>
</organism>
<dbReference type="EMBL" id="JACJJL010000010">
    <property type="protein sequence ID" value="MBM6661561.1"/>
    <property type="molecule type" value="Genomic_DNA"/>
</dbReference>
<accession>A0A938WKM4</accession>
<protein>
    <submittedName>
        <fullName evidence="1">Uncharacterized protein</fullName>
    </submittedName>
</protein>
<keyword evidence="2" id="KW-1185">Reference proteome</keyword>